<name>A0A1C4B8L4_9BACI</name>
<dbReference type="Proteomes" id="UP000196052">
    <property type="component" value="Unassembled WGS sequence"/>
</dbReference>
<evidence type="ECO:0000313" key="1">
    <source>
        <dbReference type="EMBL" id="SCC03186.1"/>
    </source>
</evidence>
<evidence type="ECO:0000313" key="2">
    <source>
        <dbReference type="Proteomes" id="UP000196052"/>
    </source>
</evidence>
<gene>
    <name evidence="1" type="ORF">BC05F1_01176</name>
</gene>
<sequence length="18" mass="2300">MQYVMTLGKWLVMYYFLL</sequence>
<organism evidence="1 2">
    <name type="scientific">Bacillus wiedmannii</name>
    <dbReference type="NCBI Taxonomy" id="1890302"/>
    <lineage>
        <taxon>Bacteria</taxon>
        <taxon>Bacillati</taxon>
        <taxon>Bacillota</taxon>
        <taxon>Bacilli</taxon>
        <taxon>Bacillales</taxon>
        <taxon>Bacillaceae</taxon>
        <taxon>Bacillus</taxon>
        <taxon>Bacillus cereus group</taxon>
    </lineage>
</organism>
<protein>
    <submittedName>
        <fullName evidence="1">Uncharacterized protein</fullName>
    </submittedName>
</protein>
<dbReference type="EMBL" id="FMBE01000013">
    <property type="protein sequence ID" value="SCC03186.1"/>
    <property type="molecule type" value="Genomic_DNA"/>
</dbReference>
<reference evidence="2" key="1">
    <citation type="submission" date="2016-08" db="EMBL/GenBank/DDBJ databases">
        <authorList>
            <person name="Loux V."/>
            <person name="Rue O."/>
        </authorList>
    </citation>
    <scope>NUCLEOTIDE SEQUENCE [LARGE SCALE GENOMIC DNA]</scope>
    <source>
        <strain evidence="2">INRA Bc05-F1</strain>
    </source>
</reference>
<accession>A0A1C4B8L4</accession>
<dbReference type="AlphaFoldDB" id="A0A1C4B8L4"/>
<proteinExistence type="predicted"/>